<dbReference type="InterPro" id="IPR000086">
    <property type="entry name" value="NUDIX_hydrolase_dom"/>
</dbReference>
<reference evidence="4" key="2">
    <citation type="submission" date="2021-03" db="EMBL/GenBank/DDBJ databases">
        <authorList>
            <person name="Jaffe A."/>
        </authorList>
    </citation>
    <scope>NUCLEOTIDE SEQUENCE</scope>
    <source>
        <strain evidence="4">RIFCSPLOWO2_01_FULL_43_13</strain>
    </source>
</reference>
<accession>A0A7J4KSL8</accession>
<dbReference type="PANTHER" id="PTHR43736:SF1">
    <property type="entry name" value="DIHYDRONEOPTERIN TRIPHOSPHATE DIPHOSPHATASE"/>
    <property type="match status" value="1"/>
</dbReference>
<gene>
    <name evidence="2" type="ORF">HA222_01765</name>
    <name evidence="3" type="ORF">HA227_00420</name>
    <name evidence="4" type="ORF">J4478_00525</name>
</gene>
<evidence type="ECO:0000313" key="3">
    <source>
        <dbReference type="EMBL" id="HIH32694.1"/>
    </source>
</evidence>
<proteinExistence type="predicted"/>
<comment type="caution">
    <text evidence="3">The sequence shown here is derived from an EMBL/GenBank/DDBJ whole genome shotgun (WGS) entry which is preliminary data.</text>
</comment>
<sequence>MSGKIPKRKGVCAVVFRNRKGKTEFLLLYRVLHWKGWEFPKGGVDGKETALKALQRELMEETSISEFKSVKSLNARLEFYDRFRRRVFSGKAFLVEFFPDSKVSIAENKVKEHSSFRWVPKKKVLKTLTYKTWEKVFRKALKFL</sequence>
<dbReference type="Gene3D" id="3.90.79.10">
    <property type="entry name" value="Nucleoside Triphosphate Pyrophosphohydrolase"/>
    <property type="match status" value="1"/>
</dbReference>
<feature type="domain" description="Nudix hydrolase" evidence="1">
    <location>
        <begin position="6"/>
        <end position="142"/>
    </location>
</feature>
<reference evidence="4" key="3">
    <citation type="submission" date="2021-05" db="EMBL/GenBank/DDBJ databases">
        <title>Protein family content uncovers lineage relationships and bacterial pathway maintenance mechanisms in DPANN archaea.</title>
        <authorList>
            <person name="Castelle C.J."/>
            <person name="Meheust R."/>
            <person name="Jaffe A.L."/>
            <person name="Seitz K."/>
            <person name="Gong X."/>
            <person name="Baker B.J."/>
            <person name="Banfield J.F."/>
        </authorList>
    </citation>
    <scope>NUCLEOTIDE SEQUENCE</scope>
    <source>
        <strain evidence="4">RIFCSPLOWO2_01_FULL_43_13</strain>
    </source>
</reference>
<evidence type="ECO:0000313" key="4">
    <source>
        <dbReference type="EMBL" id="MBS3057868.1"/>
    </source>
</evidence>
<evidence type="ECO:0000259" key="1">
    <source>
        <dbReference type="PROSITE" id="PS51462"/>
    </source>
</evidence>
<dbReference type="Proteomes" id="UP000590964">
    <property type="component" value="Unassembled WGS sequence"/>
</dbReference>
<evidence type="ECO:0000313" key="2">
    <source>
        <dbReference type="EMBL" id="HIH21373.1"/>
    </source>
</evidence>
<dbReference type="EMBL" id="DUFW01000025">
    <property type="protein sequence ID" value="HIH21373.1"/>
    <property type="molecule type" value="Genomic_DNA"/>
</dbReference>
<dbReference type="PROSITE" id="PS51462">
    <property type="entry name" value="NUDIX"/>
    <property type="match status" value="1"/>
</dbReference>
<reference evidence="2 5" key="1">
    <citation type="journal article" date="2020" name="bioRxiv">
        <title>A rank-normalized archaeal taxonomy based on genome phylogeny resolves widespread incomplete and uneven classifications.</title>
        <authorList>
            <person name="Rinke C."/>
            <person name="Chuvochina M."/>
            <person name="Mussig A.J."/>
            <person name="Chaumeil P.-A."/>
            <person name="Waite D.W."/>
            <person name="Whitman W.B."/>
            <person name="Parks D.H."/>
            <person name="Hugenholtz P."/>
        </authorList>
    </citation>
    <scope>NUCLEOTIDE SEQUENCE [LARGE SCALE GENOMIC DNA]</scope>
    <source>
        <strain evidence="2">UBA10191</strain>
    </source>
</reference>
<organism evidence="3 5">
    <name type="scientific">Candidatus Iainarchaeum sp</name>
    <dbReference type="NCBI Taxonomy" id="3101447"/>
    <lineage>
        <taxon>Archaea</taxon>
        <taxon>Candidatus Iainarchaeota</taxon>
        <taxon>Candidatus Iainarchaeia</taxon>
        <taxon>Candidatus Iainarchaeales</taxon>
        <taxon>Candidatus Iainarchaeaceae</taxon>
        <taxon>Candidatus Iainarchaeum</taxon>
    </lineage>
</organism>
<evidence type="ECO:0000313" key="5">
    <source>
        <dbReference type="Proteomes" id="UP000527315"/>
    </source>
</evidence>
<dbReference type="EMBL" id="DUFJ01000009">
    <property type="protein sequence ID" value="HIH32694.1"/>
    <property type="molecule type" value="Genomic_DNA"/>
</dbReference>
<dbReference type="Proteomes" id="UP000680185">
    <property type="component" value="Unassembled WGS sequence"/>
</dbReference>
<dbReference type="AlphaFoldDB" id="A0A7J4KSL8"/>
<dbReference type="InterPro" id="IPR015797">
    <property type="entry name" value="NUDIX_hydrolase-like_dom_sf"/>
</dbReference>
<dbReference type="Proteomes" id="UP000527315">
    <property type="component" value="Unassembled WGS sequence"/>
</dbReference>
<name>A0A7J4KSL8_9ARCH</name>
<dbReference type="EMBL" id="JAGVWB010000004">
    <property type="protein sequence ID" value="MBS3057868.1"/>
    <property type="molecule type" value="Genomic_DNA"/>
</dbReference>
<dbReference type="Pfam" id="PF00293">
    <property type="entry name" value="NUDIX"/>
    <property type="match status" value="1"/>
</dbReference>
<protein>
    <submittedName>
        <fullName evidence="3">NUDIX domain-containing protein</fullName>
    </submittedName>
</protein>
<dbReference type="PANTHER" id="PTHR43736">
    <property type="entry name" value="ADP-RIBOSE PYROPHOSPHATASE"/>
    <property type="match status" value="1"/>
</dbReference>
<dbReference type="SUPFAM" id="SSF55811">
    <property type="entry name" value="Nudix"/>
    <property type="match status" value="1"/>
</dbReference>